<evidence type="ECO:0000256" key="1">
    <source>
        <dbReference type="ARBA" id="ARBA00008824"/>
    </source>
</evidence>
<comment type="subunit">
    <text evidence="2">Homodimer.</text>
</comment>
<dbReference type="FunFam" id="3.90.110.10:FF:000001">
    <property type="entry name" value="Malate dehydrogenase"/>
    <property type="match status" value="1"/>
</dbReference>
<dbReference type="InterPro" id="IPR015955">
    <property type="entry name" value="Lactate_DH/Glyco_Ohase_4_C"/>
</dbReference>
<evidence type="ECO:0000256" key="2">
    <source>
        <dbReference type="ARBA" id="ARBA00011738"/>
    </source>
</evidence>
<dbReference type="EC" id="1.1.1.37" evidence="3"/>
<dbReference type="GO" id="GO:0030060">
    <property type="term" value="F:L-malate dehydrogenase (NAD+) activity"/>
    <property type="evidence" value="ECO:0007669"/>
    <property type="project" value="UniProtKB-EC"/>
</dbReference>
<dbReference type="EMBL" id="JAKLMC020000030">
    <property type="protein sequence ID" value="KAK5949967.1"/>
    <property type="molecule type" value="Genomic_DNA"/>
</dbReference>
<dbReference type="FunFam" id="3.40.50.720:FF:000013">
    <property type="entry name" value="Malate dehydrogenase"/>
    <property type="match status" value="1"/>
</dbReference>
<evidence type="ECO:0000259" key="9">
    <source>
        <dbReference type="Pfam" id="PF02866"/>
    </source>
</evidence>
<evidence type="ECO:0000313" key="10">
    <source>
        <dbReference type="EMBL" id="KAK5949967.1"/>
    </source>
</evidence>
<dbReference type="InterPro" id="IPR001252">
    <property type="entry name" value="Malate_DH_AS"/>
</dbReference>
<comment type="catalytic activity">
    <reaction evidence="7">
        <text>(S)-malate + NAD(+) = oxaloacetate + NADH + H(+)</text>
        <dbReference type="Rhea" id="RHEA:21432"/>
        <dbReference type="ChEBI" id="CHEBI:15378"/>
        <dbReference type="ChEBI" id="CHEBI:15589"/>
        <dbReference type="ChEBI" id="CHEBI:16452"/>
        <dbReference type="ChEBI" id="CHEBI:57540"/>
        <dbReference type="ChEBI" id="CHEBI:57945"/>
        <dbReference type="EC" id="1.1.1.37"/>
    </reaction>
</comment>
<keyword evidence="4" id="KW-0816">Tricarboxylic acid cycle</keyword>
<name>A0AAN8I1U7_9EURO</name>
<organism evidence="10 11">
    <name type="scientific">Knufia fluminis</name>
    <dbReference type="NCBI Taxonomy" id="191047"/>
    <lineage>
        <taxon>Eukaryota</taxon>
        <taxon>Fungi</taxon>
        <taxon>Dikarya</taxon>
        <taxon>Ascomycota</taxon>
        <taxon>Pezizomycotina</taxon>
        <taxon>Eurotiomycetes</taxon>
        <taxon>Chaetothyriomycetidae</taxon>
        <taxon>Chaetothyriales</taxon>
        <taxon>Trichomeriaceae</taxon>
        <taxon>Knufia</taxon>
    </lineage>
</organism>
<dbReference type="AlphaFoldDB" id="A0AAN8I1U7"/>
<dbReference type="Gene3D" id="3.40.50.720">
    <property type="entry name" value="NAD(P)-binding Rossmann-like Domain"/>
    <property type="match status" value="1"/>
</dbReference>
<dbReference type="Pfam" id="PF02866">
    <property type="entry name" value="Ldh_1_C"/>
    <property type="match status" value="1"/>
</dbReference>
<dbReference type="Gene3D" id="3.90.110.10">
    <property type="entry name" value="Lactate dehydrogenase/glycoside hydrolase, family 4, C-terminal"/>
    <property type="match status" value="1"/>
</dbReference>
<dbReference type="PANTHER" id="PTHR11540">
    <property type="entry name" value="MALATE AND LACTATE DEHYDROGENASE"/>
    <property type="match status" value="1"/>
</dbReference>
<dbReference type="GO" id="GO:0006108">
    <property type="term" value="P:malate metabolic process"/>
    <property type="evidence" value="ECO:0007669"/>
    <property type="project" value="InterPro"/>
</dbReference>
<dbReference type="GO" id="GO:0005739">
    <property type="term" value="C:mitochondrion"/>
    <property type="evidence" value="ECO:0007669"/>
    <property type="project" value="TreeGrafter"/>
</dbReference>
<feature type="domain" description="Lactate/malate dehydrogenase C-terminal" evidence="9">
    <location>
        <begin position="361"/>
        <end position="527"/>
    </location>
</feature>
<keyword evidence="11" id="KW-1185">Reference proteome</keyword>
<dbReference type="InterPro" id="IPR036291">
    <property type="entry name" value="NAD(P)-bd_dom_sf"/>
</dbReference>
<dbReference type="PROSITE" id="PS00068">
    <property type="entry name" value="MDH"/>
    <property type="match status" value="1"/>
</dbReference>
<proteinExistence type="inferred from homology"/>
<reference evidence="10 11" key="1">
    <citation type="submission" date="2022-12" db="EMBL/GenBank/DDBJ databases">
        <title>Genomic features and morphological characterization of a novel Knufia sp. strain isolated from spacecraft assembly facility.</title>
        <authorList>
            <person name="Teixeira M."/>
            <person name="Chander A.M."/>
            <person name="Stajich J.E."/>
            <person name="Venkateswaran K."/>
        </authorList>
    </citation>
    <scope>NUCLEOTIDE SEQUENCE [LARGE SCALE GENOMIC DNA]</scope>
    <source>
        <strain evidence="10 11">FJI-L2-BK-P2</strain>
    </source>
</reference>
<dbReference type="SUPFAM" id="SSF51735">
    <property type="entry name" value="NAD(P)-binding Rossmann-fold domains"/>
    <property type="match status" value="1"/>
</dbReference>
<keyword evidence="5 10" id="KW-0560">Oxidoreductase</keyword>
<gene>
    <name evidence="10" type="primary">MDH1</name>
    <name evidence="10" type="ORF">OHC33_008928</name>
</gene>
<sequence>MADNSNSHNSSNTFRLLDLPPELQLNVYEKFYEGPYTLKAQRALGGGISWLGSPPLALLLTSRDVYQRALPCYRNGFTCLDLRELNRARAKKWFGRGNKEWILSVAKEISFDLLSQKDYLYILRLPFTRIQKLTFWRLLGVSTPGGEEEQQEYGRSLLQDAKLINEELEWVEESVVKIFHTLSASTQPLTFELKVIWCVYVAPDCHYTEIVTTNSKVAVLGAAGGIGQPLSLLMKLNPRVTNLALYDIRLGPGVAADISHINTKSVVKGYDPTPSGLRECLSGAEIVLIPAGVPRKPGMTRDDLFNTNASIVRDLAKAVADAAPNANILVISNPVNSTVPICAEILKSKGVYNPKRLFGVTTLDVVRASRFVSEIKGTDPANENITVVGGHSGVTIVPLISQSGHTDITGEKLDTLVNRIQFGGDEVVKAKDGAGSATLSMAMAGARFAESLLRAAQGESNVVEPTFVDSPLYKSKGVDFFASKVTLGADGVQEIHDVGKLNAHEEKLLDACLSDLKKNIEKGVKFVAENP</sequence>
<evidence type="ECO:0000256" key="4">
    <source>
        <dbReference type="ARBA" id="ARBA00022532"/>
    </source>
</evidence>
<evidence type="ECO:0000256" key="3">
    <source>
        <dbReference type="ARBA" id="ARBA00012995"/>
    </source>
</evidence>
<dbReference type="InterPro" id="IPR010097">
    <property type="entry name" value="Malate_DH_type1"/>
</dbReference>
<protein>
    <recommendedName>
        <fullName evidence="3">malate dehydrogenase</fullName>
        <ecNumber evidence="3">1.1.1.37</ecNumber>
    </recommendedName>
</protein>
<keyword evidence="6" id="KW-0520">NAD</keyword>
<comment type="similarity">
    <text evidence="1">Belongs to the LDH/MDH superfamily. MDH type 1 family.</text>
</comment>
<evidence type="ECO:0000256" key="7">
    <source>
        <dbReference type="ARBA" id="ARBA00048313"/>
    </source>
</evidence>
<dbReference type="InterPro" id="IPR001236">
    <property type="entry name" value="Lactate/malate_DH_N"/>
</dbReference>
<evidence type="ECO:0000313" key="11">
    <source>
        <dbReference type="Proteomes" id="UP001316803"/>
    </source>
</evidence>
<dbReference type="PANTHER" id="PTHR11540:SF73">
    <property type="entry name" value="MALATE DEHYDROGENASE, MITOCHONDRIAL"/>
    <property type="match status" value="1"/>
</dbReference>
<dbReference type="GO" id="GO:0006099">
    <property type="term" value="P:tricarboxylic acid cycle"/>
    <property type="evidence" value="ECO:0007669"/>
    <property type="project" value="UniProtKB-KW"/>
</dbReference>
<dbReference type="InterPro" id="IPR022383">
    <property type="entry name" value="Lactate/malate_DH_C"/>
</dbReference>
<dbReference type="Pfam" id="PF00056">
    <property type="entry name" value="Ldh_1_N"/>
    <property type="match status" value="1"/>
</dbReference>
<evidence type="ECO:0000256" key="6">
    <source>
        <dbReference type="ARBA" id="ARBA00023027"/>
    </source>
</evidence>
<evidence type="ECO:0000259" key="8">
    <source>
        <dbReference type="Pfam" id="PF00056"/>
    </source>
</evidence>
<feature type="domain" description="Lactate/malate dehydrogenase N-terminal" evidence="8">
    <location>
        <begin position="216"/>
        <end position="359"/>
    </location>
</feature>
<dbReference type="NCBIfam" id="TIGR01772">
    <property type="entry name" value="MDH_euk_gproteo"/>
    <property type="match status" value="1"/>
</dbReference>
<dbReference type="Proteomes" id="UP001316803">
    <property type="component" value="Unassembled WGS sequence"/>
</dbReference>
<dbReference type="SUPFAM" id="SSF56327">
    <property type="entry name" value="LDH C-terminal domain-like"/>
    <property type="match status" value="1"/>
</dbReference>
<dbReference type="CDD" id="cd01337">
    <property type="entry name" value="MDH_glyoxysomal_mitochondrial"/>
    <property type="match status" value="1"/>
</dbReference>
<accession>A0AAN8I1U7</accession>
<comment type="caution">
    <text evidence="10">The sequence shown here is derived from an EMBL/GenBank/DDBJ whole genome shotgun (WGS) entry which is preliminary data.</text>
</comment>
<evidence type="ECO:0000256" key="5">
    <source>
        <dbReference type="ARBA" id="ARBA00023002"/>
    </source>
</evidence>